<dbReference type="InterPro" id="IPR001387">
    <property type="entry name" value="Cro/C1-type_HTH"/>
</dbReference>
<comment type="caution">
    <text evidence="2">The sequence shown here is derived from an EMBL/GenBank/DDBJ whole genome shotgun (WGS) entry which is preliminary data.</text>
</comment>
<keyword evidence="3" id="KW-1185">Reference proteome</keyword>
<dbReference type="CDD" id="cd00093">
    <property type="entry name" value="HTH_XRE"/>
    <property type="match status" value="1"/>
</dbReference>
<dbReference type="RefSeq" id="WP_377537206.1">
    <property type="nucleotide sequence ID" value="NZ_JBHSQQ010000182.1"/>
</dbReference>
<dbReference type="EMBL" id="JBHSQQ010000182">
    <property type="protein sequence ID" value="MFC5944377.1"/>
    <property type="molecule type" value="Genomic_DNA"/>
</dbReference>
<evidence type="ECO:0000313" key="2">
    <source>
        <dbReference type="EMBL" id="MFC5944377.1"/>
    </source>
</evidence>
<gene>
    <name evidence="2" type="ORF">ACFPZ4_23255</name>
</gene>
<dbReference type="Proteomes" id="UP001596207">
    <property type="component" value="Unassembled WGS sequence"/>
</dbReference>
<feature type="domain" description="HTH cro/C1-type" evidence="1">
    <location>
        <begin position="21"/>
        <end position="75"/>
    </location>
</feature>
<accession>A0ABW1HSJ4</accession>
<proteinExistence type="predicted"/>
<feature type="non-terminal residue" evidence="2">
    <location>
        <position position="90"/>
    </location>
</feature>
<protein>
    <submittedName>
        <fullName evidence="2">Helix-turn-helix transcriptional regulator</fullName>
    </submittedName>
</protein>
<dbReference type="PROSITE" id="PS50943">
    <property type="entry name" value="HTH_CROC1"/>
    <property type="match status" value="1"/>
</dbReference>
<evidence type="ECO:0000313" key="3">
    <source>
        <dbReference type="Proteomes" id="UP001596207"/>
    </source>
</evidence>
<dbReference type="SUPFAM" id="SSF47413">
    <property type="entry name" value="lambda repressor-like DNA-binding domains"/>
    <property type="match status" value="1"/>
</dbReference>
<sequence length="90" mass="9165">MAPDDDRPPGADGRTGLSALLRAHRHAAGLTQAELAARAGVGVRTVRDLERGRSARPQRTTVDLLAGALGLAGPVRSAFLAAGRPAGPAH</sequence>
<dbReference type="Pfam" id="PF13560">
    <property type="entry name" value="HTH_31"/>
    <property type="match status" value="1"/>
</dbReference>
<organism evidence="2 3">
    <name type="scientific">Micromonospora harpali</name>
    <dbReference type="NCBI Taxonomy" id="1490225"/>
    <lineage>
        <taxon>Bacteria</taxon>
        <taxon>Bacillati</taxon>
        <taxon>Actinomycetota</taxon>
        <taxon>Actinomycetes</taxon>
        <taxon>Micromonosporales</taxon>
        <taxon>Micromonosporaceae</taxon>
        <taxon>Micromonospora</taxon>
    </lineage>
</organism>
<reference evidence="3" key="1">
    <citation type="journal article" date="2019" name="Int. J. Syst. Evol. Microbiol.">
        <title>The Global Catalogue of Microorganisms (GCM) 10K type strain sequencing project: providing services to taxonomists for standard genome sequencing and annotation.</title>
        <authorList>
            <consortium name="The Broad Institute Genomics Platform"/>
            <consortium name="The Broad Institute Genome Sequencing Center for Infectious Disease"/>
            <person name="Wu L."/>
            <person name="Ma J."/>
        </authorList>
    </citation>
    <scope>NUCLEOTIDE SEQUENCE [LARGE SCALE GENOMIC DNA]</scope>
    <source>
        <strain evidence="3">CGMCC 4.7173</strain>
    </source>
</reference>
<dbReference type="Gene3D" id="1.10.260.40">
    <property type="entry name" value="lambda repressor-like DNA-binding domains"/>
    <property type="match status" value="1"/>
</dbReference>
<dbReference type="InterPro" id="IPR010982">
    <property type="entry name" value="Lambda_DNA-bd_dom_sf"/>
</dbReference>
<name>A0ABW1HSJ4_9ACTN</name>
<dbReference type="SMART" id="SM00530">
    <property type="entry name" value="HTH_XRE"/>
    <property type="match status" value="1"/>
</dbReference>
<evidence type="ECO:0000259" key="1">
    <source>
        <dbReference type="PROSITE" id="PS50943"/>
    </source>
</evidence>